<reference evidence="1 2" key="1">
    <citation type="journal article" date="2006" name="Environ. Microbiol.">
        <title>Whole genome analysis of the marine Bacteroidetes'Gramella forsetii' reveals adaptations to degradation of polymeric organic matter.</title>
        <authorList>
            <person name="Bauer M."/>
            <person name="Kube M."/>
            <person name="Teeling H."/>
            <person name="Richter M."/>
            <person name="Lombardot T."/>
            <person name="Allers E."/>
            <person name="Wuerdemann C.A."/>
            <person name="Quast C."/>
            <person name="Kuhl H."/>
            <person name="Knaust F."/>
            <person name="Woebken D."/>
            <person name="Bischof K."/>
            <person name="Mussmann M."/>
            <person name="Choudhuri J.V."/>
            <person name="Meyer F."/>
            <person name="Reinhardt R."/>
            <person name="Amann R.I."/>
            <person name="Gloeckner F.O."/>
        </authorList>
    </citation>
    <scope>NUCLEOTIDE SEQUENCE [LARGE SCALE GENOMIC DNA]</scope>
    <source>
        <strain evidence="1 2">KT0803</strain>
    </source>
</reference>
<dbReference type="EMBL" id="CU207366">
    <property type="protein sequence ID" value="CAL66247.1"/>
    <property type="molecule type" value="Genomic_DNA"/>
</dbReference>
<evidence type="ECO:0000313" key="1">
    <source>
        <dbReference type="EMBL" id="CAL66247.1"/>
    </source>
</evidence>
<dbReference type="eggNOG" id="ENOG5032RNC">
    <property type="taxonomic scope" value="Bacteria"/>
</dbReference>
<dbReference type="STRING" id="411154.GFO_1273"/>
<sequence>MLPFKSKAICKFVSMSTKALISLFLIPLFLGKLLIVDASLINLLSMGTISLVNPYCEKKDLNSDQEKTYEFVQNVENQNLMIEVSSFCTPQFNFNIFSWTPSLAEVFLEKNTIYSSKLSYLYLDSHSPPPKLV</sequence>
<dbReference type="Proteomes" id="UP000000755">
    <property type="component" value="Chromosome"/>
</dbReference>
<dbReference type="AlphaFoldDB" id="A0M0V2"/>
<name>A0M0V2_CHRFK</name>
<dbReference type="KEGG" id="gfo:GFO_1273"/>
<proteinExistence type="predicted"/>
<organism evidence="1 2">
    <name type="scientific">Christiangramia forsetii (strain DSM 17595 / CGMCC 1.15422 / KT0803)</name>
    <name type="common">Gramella forsetii</name>
    <dbReference type="NCBI Taxonomy" id="411154"/>
    <lineage>
        <taxon>Bacteria</taxon>
        <taxon>Pseudomonadati</taxon>
        <taxon>Bacteroidota</taxon>
        <taxon>Flavobacteriia</taxon>
        <taxon>Flavobacteriales</taxon>
        <taxon>Flavobacteriaceae</taxon>
        <taxon>Christiangramia</taxon>
    </lineage>
</organism>
<gene>
    <name evidence="1" type="ordered locus">GFO_1273</name>
</gene>
<accession>A0M0V2</accession>
<evidence type="ECO:0000313" key="2">
    <source>
        <dbReference type="Proteomes" id="UP000000755"/>
    </source>
</evidence>
<dbReference type="HOGENOM" id="CLU_1924746_0_0_10"/>
<protein>
    <submittedName>
        <fullName evidence="1">Uncharacterized protein</fullName>
    </submittedName>
</protein>